<evidence type="ECO:0000313" key="2">
    <source>
        <dbReference type="Proteomes" id="UP000326396"/>
    </source>
</evidence>
<evidence type="ECO:0000313" key="1">
    <source>
        <dbReference type="EMBL" id="KAD7480318.1"/>
    </source>
</evidence>
<dbReference type="AlphaFoldDB" id="A0A5N6Q8W3"/>
<sequence length="164" mass="18678">MINLSHGQYDEMGCDAIAQRLLLCIPTELRFWFLHQLMPTFFVYCRHNVTVSCPDSSRDCIKGQQCLPVSTETYSLTLGCSQPYLEMPKGYHLPWIGMIIRPPQVIAFLDPTLLIGVPTNSKQLLDLVKKPSEHWHSLLQRFAGLSMCFVQASDSYLFSNHSLV</sequence>
<gene>
    <name evidence="1" type="ORF">E3N88_03454</name>
</gene>
<organism evidence="1 2">
    <name type="scientific">Mikania micrantha</name>
    <name type="common">bitter vine</name>
    <dbReference type="NCBI Taxonomy" id="192012"/>
    <lineage>
        <taxon>Eukaryota</taxon>
        <taxon>Viridiplantae</taxon>
        <taxon>Streptophyta</taxon>
        <taxon>Embryophyta</taxon>
        <taxon>Tracheophyta</taxon>
        <taxon>Spermatophyta</taxon>
        <taxon>Magnoliopsida</taxon>
        <taxon>eudicotyledons</taxon>
        <taxon>Gunneridae</taxon>
        <taxon>Pentapetalae</taxon>
        <taxon>asterids</taxon>
        <taxon>campanulids</taxon>
        <taxon>Asterales</taxon>
        <taxon>Asteraceae</taxon>
        <taxon>Asteroideae</taxon>
        <taxon>Heliantheae alliance</taxon>
        <taxon>Eupatorieae</taxon>
        <taxon>Mikania</taxon>
    </lineage>
</organism>
<dbReference type="EMBL" id="SZYD01000001">
    <property type="protein sequence ID" value="KAD7480318.1"/>
    <property type="molecule type" value="Genomic_DNA"/>
</dbReference>
<comment type="caution">
    <text evidence="1">The sequence shown here is derived from an EMBL/GenBank/DDBJ whole genome shotgun (WGS) entry which is preliminary data.</text>
</comment>
<reference evidence="1 2" key="1">
    <citation type="submission" date="2019-05" db="EMBL/GenBank/DDBJ databases">
        <title>Mikania micrantha, genome provides insights into the molecular mechanism of rapid growth.</title>
        <authorList>
            <person name="Liu B."/>
        </authorList>
    </citation>
    <scope>NUCLEOTIDE SEQUENCE [LARGE SCALE GENOMIC DNA]</scope>
    <source>
        <strain evidence="1">NLD-2019</strain>
        <tissue evidence="1">Leaf</tissue>
    </source>
</reference>
<dbReference type="Proteomes" id="UP000326396">
    <property type="component" value="Linkage Group LG1"/>
</dbReference>
<protein>
    <submittedName>
        <fullName evidence="1">Uncharacterized protein</fullName>
    </submittedName>
</protein>
<accession>A0A5N6Q8W3</accession>
<proteinExistence type="predicted"/>
<name>A0A5N6Q8W3_9ASTR</name>
<keyword evidence="2" id="KW-1185">Reference proteome</keyword>